<evidence type="ECO:0000259" key="8">
    <source>
        <dbReference type="Pfam" id="PF01957"/>
    </source>
</evidence>
<feature type="transmembrane region" description="Helical" evidence="6">
    <location>
        <begin position="363"/>
        <end position="382"/>
    </location>
</feature>
<comment type="subcellular location">
    <subcellularLocation>
        <location evidence="1">Membrane</location>
        <topology evidence="1">Multi-pass membrane protein</topology>
    </subcellularLocation>
</comment>
<reference evidence="11 12" key="2">
    <citation type="submission" date="2022-01" db="EMBL/GenBank/DDBJ databases">
        <title>Lysobacter chinensis sp. nov., a bacterium isolated from cow dung compost.</title>
        <authorList>
            <person name="Liu Y."/>
        </authorList>
    </citation>
    <scope>NUCLEOTIDE SEQUENCE [LARGE SCALE GENOMIC DNA]</scope>
    <source>
        <strain evidence="11 12">TLK-CK17</strain>
    </source>
</reference>
<keyword evidence="2 6" id="KW-0812">Transmembrane</keyword>
<dbReference type="InterPro" id="IPR056738">
    <property type="entry name" value="NfeD1b_N"/>
</dbReference>
<evidence type="ECO:0000256" key="3">
    <source>
        <dbReference type="ARBA" id="ARBA00022989"/>
    </source>
</evidence>
<evidence type="ECO:0000256" key="4">
    <source>
        <dbReference type="ARBA" id="ARBA00023136"/>
    </source>
</evidence>
<dbReference type="PANTHER" id="PTHR33507:SF4">
    <property type="entry name" value="NODULATION COMPETITIVENESS PROTEIN NFED"/>
    <property type="match status" value="1"/>
</dbReference>
<dbReference type="SUPFAM" id="SSF141322">
    <property type="entry name" value="NfeD domain-like"/>
    <property type="match status" value="1"/>
</dbReference>
<evidence type="ECO:0000259" key="9">
    <source>
        <dbReference type="Pfam" id="PF24961"/>
    </source>
</evidence>
<organism evidence="11 12">
    <name type="scientific">Marilutibacter chinensis</name>
    <dbReference type="NCBI Taxonomy" id="2912247"/>
    <lineage>
        <taxon>Bacteria</taxon>
        <taxon>Pseudomonadati</taxon>
        <taxon>Pseudomonadota</taxon>
        <taxon>Gammaproteobacteria</taxon>
        <taxon>Lysobacterales</taxon>
        <taxon>Lysobacteraceae</taxon>
        <taxon>Marilutibacter</taxon>
    </lineage>
</organism>
<evidence type="ECO:0000313" key="11">
    <source>
        <dbReference type="EMBL" id="MCF7220195.1"/>
    </source>
</evidence>
<evidence type="ECO:0000259" key="10">
    <source>
        <dbReference type="Pfam" id="PF25145"/>
    </source>
</evidence>
<feature type="compositionally biased region" description="Basic and acidic residues" evidence="5">
    <location>
        <begin position="160"/>
        <end position="194"/>
    </location>
</feature>
<reference evidence="12" key="1">
    <citation type="submission" date="2022-01" db="EMBL/GenBank/DDBJ databases">
        <title>Lysobacter chinensis sp. nov., a bacterium isolated from cow dung compost.</title>
        <authorList>
            <person name="Zhou L.Y."/>
        </authorList>
    </citation>
    <scope>NUCLEOTIDE SEQUENCE [LARGE SCALE GENOMIC DNA]</scope>
    <source>
        <strain evidence="12">TLK-CK17</strain>
    </source>
</reference>
<sequence length="503" mass="51565">MNGYVRALLLALGLLALGSSLAPAMSARQASADDDLDDAVAANGRGEVLLLDIKGGIGPATRDYLRRGLARAGEESAAAVVLRIDTPGGLDAATRDINQAILASDVPVIGWVAPEGARAASAGTYILYACHLAAMAPATSLGAATPVSIGGSGPAIAPDRGTKPQEGDRVAGDKDPDEEATKQEREPAGGDAMGHKAVNDAVAYLRSLAELRGRDVAFAEAAVREAATLSAGQAHKRQVIEIIAADLPQLLAQADGRSVRLRDGEMTLATRGRPVTTVEPDWRFRFLSVLTEPSVAYLLLLIGLYGLIFEGYSPGAVVPGVVGAICLLLALYALQVLPVNYAGVALIALGVVLIAVEFAMPSFGALGIGGVVALVAGSLIMFDTEVPGFGVPGQLILGIGAASALAFMGVIWLAARARRQPVTTGVEELLGAPAVALVDFDAGGRGTVRIHGEVWQARAGAPVGRGDAVRVLAIDGLILQVAPKDRSPDMTSSRHAATSGGER</sequence>
<dbReference type="PANTHER" id="PTHR33507">
    <property type="entry name" value="INNER MEMBRANE PROTEIN YBBJ"/>
    <property type="match status" value="1"/>
</dbReference>
<feature type="domain" description="NfeD-like C-terminal" evidence="8">
    <location>
        <begin position="426"/>
        <end position="483"/>
    </location>
</feature>
<dbReference type="InterPro" id="IPR002810">
    <property type="entry name" value="NfeD-like_C"/>
</dbReference>
<feature type="domain" description="NfeD integral membrane" evidence="9">
    <location>
        <begin position="295"/>
        <end position="412"/>
    </location>
</feature>
<dbReference type="InterPro" id="IPR029045">
    <property type="entry name" value="ClpP/crotonase-like_dom_sf"/>
</dbReference>
<comment type="caution">
    <text evidence="11">The sequence shown here is derived from an EMBL/GenBank/DDBJ whole genome shotgun (WGS) entry which is preliminary data.</text>
</comment>
<feature type="domain" description="NfeD1b N-terminal" evidence="10">
    <location>
        <begin position="50"/>
        <end position="151"/>
    </location>
</feature>
<feature type="transmembrane region" description="Helical" evidence="6">
    <location>
        <begin position="286"/>
        <end position="308"/>
    </location>
</feature>
<dbReference type="InterPro" id="IPR012340">
    <property type="entry name" value="NA-bd_OB-fold"/>
</dbReference>
<dbReference type="Proteomes" id="UP001430796">
    <property type="component" value="Unassembled WGS sequence"/>
</dbReference>
<dbReference type="Gene3D" id="2.40.50.140">
    <property type="entry name" value="Nucleic acid-binding proteins"/>
    <property type="match status" value="1"/>
</dbReference>
<keyword evidence="3 6" id="KW-1133">Transmembrane helix</keyword>
<feature type="transmembrane region" description="Helical" evidence="6">
    <location>
        <begin position="339"/>
        <end position="356"/>
    </location>
</feature>
<feature type="transmembrane region" description="Helical" evidence="6">
    <location>
        <begin position="394"/>
        <end position="415"/>
    </location>
</feature>
<dbReference type="SUPFAM" id="SSF52096">
    <property type="entry name" value="ClpP/crotonase"/>
    <property type="match status" value="1"/>
</dbReference>
<feature type="transmembrane region" description="Helical" evidence="6">
    <location>
        <begin position="315"/>
        <end position="333"/>
    </location>
</feature>
<dbReference type="Gene3D" id="3.90.226.10">
    <property type="entry name" value="2-enoyl-CoA Hydratase, Chain A, domain 1"/>
    <property type="match status" value="1"/>
</dbReference>
<dbReference type="EMBL" id="JAKJPO010000001">
    <property type="protein sequence ID" value="MCF7220195.1"/>
    <property type="molecule type" value="Genomic_DNA"/>
</dbReference>
<dbReference type="CDD" id="cd07020">
    <property type="entry name" value="Clp_protease_NfeD_1"/>
    <property type="match status" value="1"/>
</dbReference>
<dbReference type="Pfam" id="PF25145">
    <property type="entry name" value="NfeD1b_N"/>
    <property type="match status" value="1"/>
</dbReference>
<evidence type="ECO:0000256" key="2">
    <source>
        <dbReference type="ARBA" id="ARBA00022692"/>
    </source>
</evidence>
<feature type="chain" id="PRO_5046623656" evidence="7">
    <location>
        <begin position="25"/>
        <end position="503"/>
    </location>
</feature>
<feature type="signal peptide" evidence="7">
    <location>
        <begin position="1"/>
        <end position="24"/>
    </location>
</feature>
<keyword evidence="12" id="KW-1185">Reference proteome</keyword>
<name>A0ABS9HME3_9GAMM</name>
<evidence type="ECO:0000256" key="7">
    <source>
        <dbReference type="SAM" id="SignalP"/>
    </source>
</evidence>
<dbReference type="Pfam" id="PF01957">
    <property type="entry name" value="NfeD"/>
    <property type="match status" value="1"/>
</dbReference>
<reference evidence="11 12" key="3">
    <citation type="submission" date="2022-01" db="EMBL/GenBank/DDBJ databases">
        <authorList>
            <person name="Zhou L.Y."/>
        </authorList>
    </citation>
    <scope>NUCLEOTIDE SEQUENCE [LARGE SCALE GENOMIC DNA]</scope>
    <source>
        <strain evidence="11 12">TLK-CK17</strain>
    </source>
</reference>
<keyword evidence="4 6" id="KW-0472">Membrane</keyword>
<keyword evidence="7" id="KW-0732">Signal</keyword>
<dbReference type="InterPro" id="IPR052165">
    <property type="entry name" value="Membrane_assoc_protease"/>
</dbReference>
<protein>
    <submittedName>
        <fullName evidence="11">Nodulation protein NfeD</fullName>
    </submittedName>
</protein>
<dbReference type="Pfam" id="PF24961">
    <property type="entry name" value="NfeD_membrane"/>
    <property type="match status" value="1"/>
</dbReference>
<evidence type="ECO:0000256" key="1">
    <source>
        <dbReference type="ARBA" id="ARBA00004141"/>
    </source>
</evidence>
<feature type="region of interest" description="Disordered" evidence="5">
    <location>
        <begin position="152"/>
        <end position="194"/>
    </location>
</feature>
<dbReference type="InterPro" id="IPR056739">
    <property type="entry name" value="NfeD_membrane"/>
</dbReference>
<gene>
    <name evidence="11" type="ORF">L3V18_00115</name>
</gene>
<evidence type="ECO:0000313" key="12">
    <source>
        <dbReference type="Proteomes" id="UP001430796"/>
    </source>
</evidence>
<feature type="region of interest" description="Disordered" evidence="5">
    <location>
        <begin position="484"/>
        <end position="503"/>
    </location>
</feature>
<accession>A0ABS9HME3</accession>
<evidence type="ECO:0000256" key="5">
    <source>
        <dbReference type="SAM" id="MobiDB-lite"/>
    </source>
</evidence>
<proteinExistence type="predicted"/>
<evidence type="ECO:0000256" key="6">
    <source>
        <dbReference type="SAM" id="Phobius"/>
    </source>
</evidence>